<dbReference type="Proteomes" id="UP000433101">
    <property type="component" value="Unassembled WGS sequence"/>
</dbReference>
<keyword evidence="8" id="KW-0969">Cilium</keyword>
<dbReference type="InterPro" id="IPR001444">
    <property type="entry name" value="Flag_bb_rod_N"/>
</dbReference>
<name>A0A7X3S668_9HYPH</name>
<dbReference type="InterPro" id="IPR020013">
    <property type="entry name" value="Flagellar_FlgE/F/G"/>
</dbReference>
<dbReference type="InterPro" id="IPR019776">
    <property type="entry name" value="Flagellar_basal_body_rod_CS"/>
</dbReference>
<keyword evidence="3 4" id="KW-0975">Bacterial flagellum</keyword>
<proteinExistence type="inferred from homology"/>
<evidence type="ECO:0000256" key="2">
    <source>
        <dbReference type="ARBA" id="ARBA00009677"/>
    </source>
</evidence>
<keyword evidence="9" id="KW-1185">Reference proteome</keyword>
<dbReference type="Pfam" id="PF06429">
    <property type="entry name" value="Flg_bbr_C"/>
    <property type="match status" value="1"/>
</dbReference>
<dbReference type="PANTHER" id="PTHR30435:SF19">
    <property type="entry name" value="FLAGELLAR BASAL-BODY ROD PROTEIN FLGG"/>
    <property type="match status" value="1"/>
</dbReference>
<evidence type="ECO:0000256" key="1">
    <source>
        <dbReference type="ARBA" id="ARBA00004117"/>
    </source>
</evidence>
<dbReference type="SUPFAM" id="SSF117143">
    <property type="entry name" value="Flagellar hook protein flgE"/>
    <property type="match status" value="1"/>
</dbReference>
<evidence type="ECO:0000256" key="3">
    <source>
        <dbReference type="ARBA" id="ARBA00023143"/>
    </source>
</evidence>
<dbReference type="Pfam" id="PF00460">
    <property type="entry name" value="Flg_bb_rod"/>
    <property type="match status" value="1"/>
</dbReference>
<evidence type="ECO:0000313" key="8">
    <source>
        <dbReference type="EMBL" id="MXN63721.1"/>
    </source>
</evidence>
<evidence type="ECO:0000259" key="7">
    <source>
        <dbReference type="Pfam" id="PF22692"/>
    </source>
</evidence>
<dbReference type="GO" id="GO:0030694">
    <property type="term" value="C:bacterial-type flagellum basal body, rod"/>
    <property type="evidence" value="ECO:0007669"/>
    <property type="project" value="UniProtKB-UniRule"/>
</dbReference>
<dbReference type="NCBIfam" id="TIGR02490">
    <property type="entry name" value="flgF"/>
    <property type="match status" value="1"/>
</dbReference>
<gene>
    <name evidence="8" type="primary">flgF</name>
    <name evidence="8" type="ORF">GR183_02290</name>
</gene>
<dbReference type="InterPro" id="IPR010930">
    <property type="entry name" value="Flg_bb/hook_C_dom"/>
</dbReference>
<dbReference type="InterPro" id="IPR037925">
    <property type="entry name" value="FlgE/F/G-like"/>
</dbReference>
<dbReference type="InterPro" id="IPR053967">
    <property type="entry name" value="LlgE_F_G-like_D1"/>
</dbReference>
<dbReference type="InterPro" id="IPR012836">
    <property type="entry name" value="FlgF"/>
</dbReference>
<sequence length="245" mass="26626">MENALLIGLSRQTTLRNQLDVVANNIANINTTGYKSQSILFEEYLMPVAEASEFQGQDKTLSYVVDYKSIYDQSQGAFTQTGNPLDIAIGGEGFFVVETEDGEAYTRNGAFHLNNDGQLVTADGKPVLGDGGPLQFAPEDGAISIADDGTVSTELGEKGKLRLVNFEDPQDLDRIGENLFQGEDAEPVPNPRLTQGTIERSNVQGVVEVTRMIEITRSYQAVSKMISDGDDLSRKAIEELGTIRA</sequence>
<accession>A0A7X3S668</accession>
<evidence type="ECO:0000256" key="4">
    <source>
        <dbReference type="RuleBase" id="RU362116"/>
    </source>
</evidence>
<feature type="domain" description="Flagellar hook protein FlgE/F/G-like D1" evidence="7">
    <location>
        <begin position="88"/>
        <end position="152"/>
    </location>
</feature>
<feature type="domain" description="Flagellar basal-body/hook protein C-terminal" evidence="6">
    <location>
        <begin position="195"/>
        <end position="237"/>
    </location>
</feature>
<dbReference type="PANTHER" id="PTHR30435">
    <property type="entry name" value="FLAGELLAR PROTEIN"/>
    <property type="match status" value="1"/>
</dbReference>
<dbReference type="RefSeq" id="WP_160773956.1">
    <property type="nucleotide sequence ID" value="NZ_WUMV01000001.1"/>
</dbReference>
<protein>
    <recommendedName>
        <fullName evidence="4">Flagellar basal-body rod protein FlgF</fullName>
    </recommendedName>
</protein>
<reference evidence="8 9" key="1">
    <citation type="submission" date="2019-12" db="EMBL/GenBank/DDBJ databases">
        <authorList>
            <person name="Li M."/>
        </authorList>
    </citation>
    <scope>NUCLEOTIDE SEQUENCE [LARGE SCALE GENOMIC DNA]</scope>
    <source>
        <strain evidence="8 9">GBMRC 2046</strain>
    </source>
</reference>
<organism evidence="8 9">
    <name type="scientific">Stappia sediminis</name>
    <dbReference type="NCBI Taxonomy" id="2692190"/>
    <lineage>
        <taxon>Bacteria</taxon>
        <taxon>Pseudomonadati</taxon>
        <taxon>Pseudomonadota</taxon>
        <taxon>Alphaproteobacteria</taxon>
        <taxon>Hyphomicrobiales</taxon>
        <taxon>Stappiaceae</taxon>
        <taxon>Stappia</taxon>
    </lineage>
</organism>
<comment type="subunit">
    <text evidence="4">The basal body constitutes a major portion of the flagellar organelle and consists of five rings (E,L,P,S, and M) mounted on a central rod. The rod consists of about 26 subunits of FlgG in the distal portion, and FlgB, FlgC and FlgF are thought to build up the proximal portion of the rod with about 6 subunits each.</text>
</comment>
<evidence type="ECO:0000259" key="5">
    <source>
        <dbReference type="Pfam" id="PF00460"/>
    </source>
</evidence>
<dbReference type="NCBIfam" id="TIGR03506">
    <property type="entry name" value="FlgEFG_subfam"/>
    <property type="match status" value="1"/>
</dbReference>
<dbReference type="EMBL" id="WUMV01000001">
    <property type="protein sequence ID" value="MXN63721.1"/>
    <property type="molecule type" value="Genomic_DNA"/>
</dbReference>
<keyword evidence="8" id="KW-0282">Flagellum</keyword>
<evidence type="ECO:0000313" key="9">
    <source>
        <dbReference type="Proteomes" id="UP000433101"/>
    </source>
</evidence>
<comment type="similarity">
    <text evidence="2 4">Belongs to the flagella basal body rod proteins family.</text>
</comment>
<keyword evidence="8" id="KW-0966">Cell projection</keyword>
<comment type="subcellular location">
    <subcellularLocation>
        <location evidence="1 4">Bacterial flagellum basal body</location>
    </subcellularLocation>
</comment>
<dbReference type="Pfam" id="PF22692">
    <property type="entry name" value="LlgE_F_G_D1"/>
    <property type="match status" value="1"/>
</dbReference>
<dbReference type="GO" id="GO:0071978">
    <property type="term" value="P:bacterial-type flagellum-dependent swarming motility"/>
    <property type="evidence" value="ECO:0007669"/>
    <property type="project" value="TreeGrafter"/>
</dbReference>
<feature type="domain" description="Flagellar basal body rod protein N-terminal" evidence="5">
    <location>
        <begin position="5"/>
        <end position="35"/>
    </location>
</feature>
<evidence type="ECO:0000259" key="6">
    <source>
        <dbReference type="Pfam" id="PF06429"/>
    </source>
</evidence>
<dbReference type="PROSITE" id="PS00588">
    <property type="entry name" value="FLAGELLA_BB_ROD"/>
    <property type="match status" value="1"/>
</dbReference>
<comment type="caution">
    <text evidence="8">The sequence shown here is derived from an EMBL/GenBank/DDBJ whole genome shotgun (WGS) entry which is preliminary data.</text>
</comment>
<dbReference type="AlphaFoldDB" id="A0A7X3S668"/>